<sequence length="1090" mass="117284">MEVTRVELSALGATVDGVAISPANAGMQTPDQPFLDALNFDSASVEARLKSVDNPDGSVIATLFYEIACKRSTDAPPLFVSPTVLADGSAMQRLNQLGKAAQKLDIHRVDSFENTPGWVSKSKSYLMSGTGVGLQAFGIYSGYMGMIDAIKKGESLEAAYQGTSVAAEFGSLIIEQGLTKTGQAMLRNGSTAFRRFPLTSAGKVLSRGAGLFASAITLPFDITDAVKSFNAAAASSGKQAQDHYVSGALSVTGAGISLILGVAALAGFGSTAGPIGLAAAAILITGSMIYQAARVVDDIDDYIELTTHERLRSGWFAFTGQELDKEVLDRFRVSKAFSEHRKQLQASAKTLIEGAYKDFVEQVVDGSFSVELRPVKVWAHQWKAGTNQPFKLESEPVLVENDDAISARDGVPANLPGVVHGVPGDKGVLWRLGDGNDKVEGVRKKVNLFSYREGAKTLEGGDLDDGFYDQVTEGELNQEKTSAPASTLKGGAGSDTLAFEGTRPVAPTRHVGHDVNLQTGKVLLRSNTLGVDPIEIAQLDSIENISTLRSGTSHVTATDDANRIVANGNDHIVAGGGDDTIIIRGENCSVDGGPGDDRYYIAPTSAYATIIEDGEQPSVIELGWPMERIQRWQIIGTSLVVHSLRGIDGEDPPQTLTIKNVYRQVDGTRELRHSKLSFKTEDQYQLVPLLPALLNEPGNHAIEMLISAVGKPLAAPAIVNEGPVSISEKSAHRHFVSRIGRRVEFIATRETPSTSQVVFIDFKAEDIVDVIATYDVDKREGVSGNSHLYYSHINLSVLLPSKLVIFKGLIQTARHSTGYTGRNSLKVNTPYLAQDIVLLMQDGVSYRLQGFYPDYFDDAETPGTKVRNAKDCLKLRQGNYVFSSPQVTESILLSAKPNKVEIDAKAHNGIYVLKGQSSTYDIHLVSNCIIRLSTPGALAKTADASTWNLYTASMSETIRRDDIQLISTRLQVGSASIELPDIDDDVPVDTLSVVTSAGNIYEVSLLFEVVVLYLIDARGYASIDALLADIHAHQTRSELAPTVYVTHIGFKPGDVGTLVYQPAKSQWSIDTDPNVQINPQELTLGAVNKA</sequence>
<organism evidence="1 2">
    <name type="scientific">Pseudomonas hamedanensis</name>
    <dbReference type="NCBI Taxonomy" id="2745504"/>
    <lineage>
        <taxon>Bacteria</taxon>
        <taxon>Pseudomonadati</taxon>
        <taxon>Pseudomonadota</taxon>
        <taxon>Gammaproteobacteria</taxon>
        <taxon>Pseudomonadales</taxon>
        <taxon>Pseudomonadaceae</taxon>
        <taxon>Pseudomonas</taxon>
    </lineage>
</organism>
<evidence type="ECO:0000313" key="1">
    <source>
        <dbReference type="EMBL" id="QXI20082.1"/>
    </source>
</evidence>
<dbReference type="Gene3D" id="2.150.10.10">
    <property type="entry name" value="Serralysin-like metalloprotease, C-terminal"/>
    <property type="match status" value="1"/>
</dbReference>
<dbReference type="SUPFAM" id="SSF51120">
    <property type="entry name" value="beta-Roll"/>
    <property type="match status" value="1"/>
</dbReference>
<dbReference type="Proteomes" id="UP000631521">
    <property type="component" value="Chromosome"/>
</dbReference>
<reference evidence="1 2" key="1">
    <citation type="journal article" date="2020" name="Microorganisms">
        <title>Reliable Identification of Environmental Pseudomonas Isolates Using the rpoD Gene.</title>
        <authorList>
            <consortium name="The Broad Institute Genome Sequencing Platform"/>
            <person name="Girard L."/>
            <person name="Lood C."/>
            <person name="Rokni-Zadeh H."/>
            <person name="van Noort V."/>
            <person name="Lavigne R."/>
            <person name="De Mot R."/>
        </authorList>
    </citation>
    <scope>NUCLEOTIDE SEQUENCE [LARGE SCALE GENOMIC DNA]</scope>
    <source>
        <strain evidence="1 2">SWRI65</strain>
    </source>
</reference>
<reference evidence="1 2" key="2">
    <citation type="journal article" date="2021" name="Microorganisms">
        <title>The Ever-Expanding Pseudomonas Genus: Description of 43 New Species and Partition of the Pseudomonas putida Group.</title>
        <authorList>
            <person name="Girard L."/>
            <person name="Lood C."/>
            <person name="Hofte M."/>
            <person name="Vandamme P."/>
            <person name="Rokni-Zadeh H."/>
            <person name="van Noort V."/>
            <person name="Lavigne R."/>
            <person name="De Mot R."/>
        </authorList>
    </citation>
    <scope>NUCLEOTIDE SEQUENCE [LARGE SCALE GENOMIC DNA]</scope>
    <source>
        <strain evidence="1 2">SWRI65</strain>
    </source>
</reference>
<dbReference type="InterPro" id="IPR011049">
    <property type="entry name" value="Serralysin-like_metalloprot_C"/>
</dbReference>
<dbReference type="EMBL" id="CP077091">
    <property type="protein sequence ID" value="QXI20082.1"/>
    <property type="molecule type" value="Genomic_DNA"/>
</dbReference>
<accession>A0A9E6P4X8</accession>
<dbReference type="KEGG" id="phv:HU739_025550"/>
<proteinExistence type="predicted"/>
<name>A0A9E6P4X8_9PSED</name>
<keyword evidence="2" id="KW-1185">Reference proteome</keyword>
<evidence type="ECO:0000313" key="2">
    <source>
        <dbReference type="Proteomes" id="UP000631521"/>
    </source>
</evidence>
<protein>
    <submittedName>
        <fullName evidence="1">Calcium-binding protein</fullName>
    </submittedName>
</protein>
<dbReference type="AlphaFoldDB" id="A0A9E6P4X8"/>
<gene>
    <name evidence="1" type="ORF">HU739_025550</name>
</gene>